<keyword evidence="2" id="KW-1185">Reference proteome</keyword>
<protein>
    <submittedName>
        <fullName evidence="1">Uncharacterized protein</fullName>
    </submittedName>
</protein>
<gene>
    <name evidence="1" type="ORF">P7K49_026414</name>
</gene>
<sequence length="110" mass="12597">MTSPPSHLRLAGQPNKTAPLHLLQERLVLSVLPRFVVLEMINDMTNVEDEHLQHQFHRIYIHRYENVSGHSRIGRSQGYVQELSYTDLDASVCQTVLCPTAIPERDVPQI</sequence>
<comment type="caution">
    <text evidence="1">The sequence shown here is derived from an EMBL/GenBank/DDBJ whole genome shotgun (WGS) entry which is preliminary data.</text>
</comment>
<dbReference type="Proteomes" id="UP001266305">
    <property type="component" value="Unassembled WGS sequence"/>
</dbReference>
<accession>A0ABQ9UD45</accession>
<dbReference type="EMBL" id="JASSZA010000013">
    <property type="protein sequence ID" value="KAK2094998.1"/>
    <property type="molecule type" value="Genomic_DNA"/>
</dbReference>
<reference evidence="1 2" key="1">
    <citation type="submission" date="2023-05" db="EMBL/GenBank/DDBJ databases">
        <title>B98-5 Cell Line De Novo Hybrid Assembly: An Optical Mapping Approach.</title>
        <authorList>
            <person name="Kananen K."/>
            <person name="Auerbach J.A."/>
            <person name="Kautto E."/>
            <person name="Blachly J.S."/>
        </authorList>
    </citation>
    <scope>NUCLEOTIDE SEQUENCE [LARGE SCALE GENOMIC DNA]</scope>
    <source>
        <strain evidence="1">B95-8</strain>
        <tissue evidence="1">Cell line</tissue>
    </source>
</reference>
<name>A0ABQ9UD45_SAGOE</name>
<organism evidence="1 2">
    <name type="scientific">Saguinus oedipus</name>
    <name type="common">Cotton-top tamarin</name>
    <name type="synonym">Oedipomidas oedipus</name>
    <dbReference type="NCBI Taxonomy" id="9490"/>
    <lineage>
        <taxon>Eukaryota</taxon>
        <taxon>Metazoa</taxon>
        <taxon>Chordata</taxon>
        <taxon>Craniata</taxon>
        <taxon>Vertebrata</taxon>
        <taxon>Euteleostomi</taxon>
        <taxon>Mammalia</taxon>
        <taxon>Eutheria</taxon>
        <taxon>Euarchontoglires</taxon>
        <taxon>Primates</taxon>
        <taxon>Haplorrhini</taxon>
        <taxon>Platyrrhini</taxon>
        <taxon>Cebidae</taxon>
        <taxon>Callitrichinae</taxon>
        <taxon>Saguinus</taxon>
    </lineage>
</organism>
<evidence type="ECO:0000313" key="1">
    <source>
        <dbReference type="EMBL" id="KAK2094998.1"/>
    </source>
</evidence>
<evidence type="ECO:0000313" key="2">
    <source>
        <dbReference type="Proteomes" id="UP001266305"/>
    </source>
</evidence>
<proteinExistence type="predicted"/>